<gene>
    <name evidence="6" type="ORF">BKE38_25455</name>
</gene>
<reference evidence="6 7" key="1">
    <citation type="submission" date="2016-10" db="EMBL/GenBank/DDBJ databases">
        <title>Draft Genome sequence of Roseomonas sp. strain M3.</title>
        <authorList>
            <person name="Subhash Y."/>
            <person name="Lee S."/>
        </authorList>
    </citation>
    <scope>NUCLEOTIDE SEQUENCE [LARGE SCALE GENOMIC DNA]</scope>
    <source>
        <strain evidence="6 7">M3</strain>
    </source>
</reference>
<proteinExistence type="predicted"/>
<dbReference type="SUPFAM" id="SSF46689">
    <property type="entry name" value="Homeodomain-like"/>
    <property type="match status" value="1"/>
</dbReference>
<dbReference type="AlphaFoldDB" id="A0A1V2GWD6"/>
<evidence type="ECO:0000259" key="5">
    <source>
        <dbReference type="PROSITE" id="PS50977"/>
    </source>
</evidence>
<dbReference type="EMBL" id="MLCO01000319">
    <property type="protein sequence ID" value="ONG46370.1"/>
    <property type="molecule type" value="Genomic_DNA"/>
</dbReference>
<dbReference type="Proteomes" id="UP000188879">
    <property type="component" value="Unassembled WGS sequence"/>
</dbReference>
<dbReference type="Gene3D" id="1.10.357.10">
    <property type="entry name" value="Tetracycline Repressor, domain 2"/>
    <property type="match status" value="1"/>
</dbReference>
<dbReference type="PANTHER" id="PTHR30055:SF234">
    <property type="entry name" value="HTH-TYPE TRANSCRIPTIONAL REGULATOR BETI"/>
    <property type="match status" value="1"/>
</dbReference>
<dbReference type="InterPro" id="IPR001647">
    <property type="entry name" value="HTH_TetR"/>
</dbReference>
<keyword evidence="7" id="KW-1185">Reference proteome</keyword>
<evidence type="ECO:0000256" key="4">
    <source>
        <dbReference type="PROSITE-ProRule" id="PRU00335"/>
    </source>
</evidence>
<dbReference type="PRINTS" id="PR00455">
    <property type="entry name" value="HTHTETR"/>
</dbReference>
<dbReference type="GO" id="GO:0003700">
    <property type="term" value="F:DNA-binding transcription factor activity"/>
    <property type="evidence" value="ECO:0007669"/>
    <property type="project" value="TreeGrafter"/>
</dbReference>
<dbReference type="SUPFAM" id="SSF48498">
    <property type="entry name" value="Tetracyclin repressor-like, C-terminal domain"/>
    <property type="match status" value="1"/>
</dbReference>
<dbReference type="InterPro" id="IPR036271">
    <property type="entry name" value="Tet_transcr_reg_TetR-rel_C_sf"/>
</dbReference>
<dbReference type="PROSITE" id="PS50977">
    <property type="entry name" value="HTH_TETR_2"/>
    <property type="match status" value="1"/>
</dbReference>
<dbReference type="InterPro" id="IPR050109">
    <property type="entry name" value="HTH-type_TetR-like_transc_reg"/>
</dbReference>
<evidence type="ECO:0000313" key="6">
    <source>
        <dbReference type="EMBL" id="ONG46370.1"/>
    </source>
</evidence>
<keyword evidence="1" id="KW-0805">Transcription regulation</keyword>
<feature type="domain" description="HTH tetR-type" evidence="5">
    <location>
        <begin position="13"/>
        <end position="72"/>
    </location>
</feature>
<evidence type="ECO:0000313" key="7">
    <source>
        <dbReference type="Proteomes" id="UP000188879"/>
    </source>
</evidence>
<accession>A0A1V2GWD6</accession>
<dbReference type="GO" id="GO:0000976">
    <property type="term" value="F:transcription cis-regulatory region binding"/>
    <property type="evidence" value="ECO:0007669"/>
    <property type="project" value="TreeGrafter"/>
</dbReference>
<dbReference type="PANTHER" id="PTHR30055">
    <property type="entry name" value="HTH-TYPE TRANSCRIPTIONAL REGULATOR RUTR"/>
    <property type="match status" value="1"/>
</dbReference>
<dbReference type="Pfam" id="PF00440">
    <property type="entry name" value="TetR_N"/>
    <property type="match status" value="1"/>
</dbReference>
<evidence type="ECO:0000256" key="3">
    <source>
        <dbReference type="ARBA" id="ARBA00023163"/>
    </source>
</evidence>
<dbReference type="Pfam" id="PF21597">
    <property type="entry name" value="TetR_C_43"/>
    <property type="match status" value="1"/>
</dbReference>
<dbReference type="InterPro" id="IPR049445">
    <property type="entry name" value="TetR_SbtR-like_C"/>
</dbReference>
<evidence type="ECO:0000256" key="1">
    <source>
        <dbReference type="ARBA" id="ARBA00023015"/>
    </source>
</evidence>
<keyword evidence="2 4" id="KW-0238">DNA-binding</keyword>
<dbReference type="InterPro" id="IPR009057">
    <property type="entry name" value="Homeodomain-like_sf"/>
</dbReference>
<sequence>MGETPPVLRADARRNRDKLLAEAAQLFAERGVNAALEEIARRAGVGIGTLYRHFPTRDALIATVYQRESEALYAAAEQMAATLPADEALGRWMHRSLDMMATKRGLGESLKALLRERPELLTASKSGFPGTVERLLNAAKASGRVRGDVELADVLHALNGIYAAPESADWRARSGRVLDLLMAGMRQGVAAE</sequence>
<evidence type="ECO:0000256" key="2">
    <source>
        <dbReference type="ARBA" id="ARBA00023125"/>
    </source>
</evidence>
<protein>
    <submittedName>
        <fullName evidence="6">TetR family transcriptional regulator</fullName>
    </submittedName>
</protein>
<keyword evidence="3" id="KW-0804">Transcription</keyword>
<name>A0A1V2GWD6_9PROT</name>
<feature type="DNA-binding region" description="H-T-H motif" evidence="4">
    <location>
        <begin position="35"/>
        <end position="54"/>
    </location>
</feature>
<dbReference type="OrthoDB" id="9803547at2"/>
<comment type="caution">
    <text evidence="6">The sequence shown here is derived from an EMBL/GenBank/DDBJ whole genome shotgun (WGS) entry which is preliminary data.</text>
</comment>
<organism evidence="6 7">
    <name type="scientific">Teichococcus deserti</name>
    <dbReference type="NCBI Taxonomy" id="1817963"/>
    <lineage>
        <taxon>Bacteria</taxon>
        <taxon>Pseudomonadati</taxon>
        <taxon>Pseudomonadota</taxon>
        <taxon>Alphaproteobacteria</taxon>
        <taxon>Acetobacterales</taxon>
        <taxon>Roseomonadaceae</taxon>
        <taxon>Roseomonas</taxon>
    </lineage>
</organism>
<dbReference type="RefSeq" id="WP_076960082.1">
    <property type="nucleotide sequence ID" value="NZ_MLCO01000319.1"/>
</dbReference>